<keyword evidence="1" id="KW-0472">Membrane</keyword>
<organism evidence="2 3">
    <name type="scientific">Oricola thermophila</name>
    <dbReference type="NCBI Taxonomy" id="2742145"/>
    <lineage>
        <taxon>Bacteria</taxon>
        <taxon>Pseudomonadati</taxon>
        <taxon>Pseudomonadota</taxon>
        <taxon>Alphaproteobacteria</taxon>
        <taxon>Hyphomicrobiales</taxon>
        <taxon>Ahrensiaceae</taxon>
        <taxon>Oricola</taxon>
    </lineage>
</organism>
<evidence type="ECO:0000313" key="2">
    <source>
        <dbReference type="EMBL" id="QKV20361.1"/>
    </source>
</evidence>
<reference evidence="2 3" key="1">
    <citation type="submission" date="2020-06" db="EMBL/GenBank/DDBJ databases">
        <title>Oricola thermophila sp. nov. isolated from a tidal sediments.</title>
        <authorList>
            <person name="Kwon K.K."/>
            <person name="Yang S.-H."/>
            <person name="Park M.-J."/>
        </authorList>
    </citation>
    <scope>NUCLEOTIDE SEQUENCE [LARGE SCALE GENOMIC DNA]</scope>
    <source>
        <strain evidence="2 3">MEBiC13590</strain>
    </source>
</reference>
<evidence type="ECO:0000256" key="1">
    <source>
        <dbReference type="SAM" id="Phobius"/>
    </source>
</evidence>
<dbReference type="AlphaFoldDB" id="A0A6N1VHH3"/>
<proteinExistence type="predicted"/>
<feature type="transmembrane region" description="Helical" evidence="1">
    <location>
        <begin position="101"/>
        <end position="122"/>
    </location>
</feature>
<dbReference type="GO" id="GO:0016020">
    <property type="term" value="C:membrane"/>
    <property type="evidence" value="ECO:0007669"/>
    <property type="project" value="UniProtKB-SubCell"/>
</dbReference>
<keyword evidence="1" id="KW-1133">Transmembrane helix</keyword>
<name>A0A6N1VHH3_9HYPH</name>
<feature type="transmembrane region" description="Helical" evidence="1">
    <location>
        <begin position="129"/>
        <end position="152"/>
    </location>
</feature>
<keyword evidence="3" id="KW-1185">Reference proteome</keyword>
<feature type="transmembrane region" description="Helical" evidence="1">
    <location>
        <begin position="172"/>
        <end position="192"/>
    </location>
</feature>
<protein>
    <submittedName>
        <fullName evidence="2">DoxX family protein</fullName>
    </submittedName>
</protein>
<gene>
    <name evidence="2" type="ORF">HTY61_18855</name>
</gene>
<feature type="transmembrane region" description="Helical" evidence="1">
    <location>
        <begin position="40"/>
        <end position="59"/>
    </location>
</feature>
<dbReference type="EMBL" id="CP054836">
    <property type="protein sequence ID" value="QKV20361.1"/>
    <property type="molecule type" value="Genomic_DNA"/>
</dbReference>
<dbReference type="RefSeq" id="WP_175278252.1">
    <property type="nucleotide sequence ID" value="NZ_CP054836.1"/>
</dbReference>
<dbReference type="KEGG" id="orm:HTY61_18855"/>
<evidence type="ECO:0000313" key="3">
    <source>
        <dbReference type="Proteomes" id="UP000509367"/>
    </source>
</evidence>
<sequence length="203" mass="22573">MSDIADTKDVQDAFLPAQVKALARLHDRIFRSLENGLSGWFNGFAARFAFASLLLLYYLNSGWNKLGDGVFGFLKPSVGAYASILPPVFEDHGADVDAIPFYWDFVVILGTMAEIALPLLIVLGLFSRIAALGMIAFIAVQSYVDIAFHGLSGKYVGAMFDRFPDSIIFDQRMMWVFLMLMIVANGPGRLSLDHLLARRFRQP</sequence>
<accession>A0A6N1VHH3</accession>
<keyword evidence="1" id="KW-0812">Transmembrane</keyword>
<dbReference type="Proteomes" id="UP000509367">
    <property type="component" value="Chromosome"/>
</dbReference>